<keyword evidence="3" id="KW-1185">Reference proteome</keyword>
<organism evidence="2 3">
    <name type="scientific">Sphaerosporella brunnea</name>
    <dbReference type="NCBI Taxonomy" id="1250544"/>
    <lineage>
        <taxon>Eukaryota</taxon>
        <taxon>Fungi</taxon>
        <taxon>Dikarya</taxon>
        <taxon>Ascomycota</taxon>
        <taxon>Pezizomycotina</taxon>
        <taxon>Pezizomycetes</taxon>
        <taxon>Pezizales</taxon>
        <taxon>Pyronemataceae</taxon>
        <taxon>Sphaerosporella</taxon>
    </lineage>
</organism>
<accession>A0A5J5EPQ3</accession>
<evidence type="ECO:0000256" key="1">
    <source>
        <dbReference type="SAM" id="SignalP"/>
    </source>
</evidence>
<evidence type="ECO:0008006" key="4">
    <source>
        <dbReference type="Google" id="ProtNLM"/>
    </source>
</evidence>
<comment type="caution">
    <text evidence="2">The sequence shown here is derived from an EMBL/GenBank/DDBJ whole genome shotgun (WGS) entry which is preliminary data.</text>
</comment>
<sequence>MKFCFLLLGIYFRFVFVSRGNGKLQAAATTTTIATTTERKWLGWWDYFARYLLSATVLLRHHGTNPESLNTSVAIPLFGTVGKHVPFELTTYLM</sequence>
<feature type="chain" id="PRO_5023843972" description="Secreted protein" evidence="1">
    <location>
        <begin position="21"/>
        <end position="94"/>
    </location>
</feature>
<protein>
    <recommendedName>
        <fullName evidence="4">Secreted protein</fullName>
    </recommendedName>
</protein>
<dbReference type="InParanoid" id="A0A5J5EPQ3"/>
<reference evidence="2 3" key="1">
    <citation type="submission" date="2019-09" db="EMBL/GenBank/DDBJ databases">
        <title>Draft genome of the ectomycorrhizal ascomycete Sphaerosporella brunnea.</title>
        <authorList>
            <consortium name="DOE Joint Genome Institute"/>
            <person name="Benucci G.M."/>
            <person name="Marozzi G."/>
            <person name="Antonielli L."/>
            <person name="Sanchez S."/>
            <person name="Marco P."/>
            <person name="Wang X."/>
            <person name="Falini L.B."/>
            <person name="Barry K."/>
            <person name="Haridas S."/>
            <person name="Lipzen A."/>
            <person name="Labutti K."/>
            <person name="Grigoriev I.V."/>
            <person name="Murat C."/>
            <person name="Martin F."/>
            <person name="Albertini E."/>
            <person name="Donnini D."/>
            <person name="Bonito G."/>
        </authorList>
    </citation>
    <scope>NUCLEOTIDE SEQUENCE [LARGE SCALE GENOMIC DNA]</scope>
    <source>
        <strain evidence="2 3">Sb_GMNB300</strain>
    </source>
</reference>
<dbReference type="AlphaFoldDB" id="A0A5J5EPQ3"/>
<dbReference type="Proteomes" id="UP000326924">
    <property type="component" value="Unassembled WGS sequence"/>
</dbReference>
<keyword evidence="1" id="KW-0732">Signal</keyword>
<evidence type="ECO:0000313" key="3">
    <source>
        <dbReference type="Proteomes" id="UP000326924"/>
    </source>
</evidence>
<dbReference type="EMBL" id="VXIS01000196">
    <property type="protein sequence ID" value="KAA8897610.1"/>
    <property type="molecule type" value="Genomic_DNA"/>
</dbReference>
<name>A0A5J5EPQ3_9PEZI</name>
<evidence type="ECO:0000313" key="2">
    <source>
        <dbReference type="EMBL" id="KAA8897610.1"/>
    </source>
</evidence>
<feature type="signal peptide" evidence="1">
    <location>
        <begin position="1"/>
        <end position="20"/>
    </location>
</feature>
<proteinExistence type="predicted"/>
<gene>
    <name evidence="2" type="ORF">FN846DRAFT_231557</name>
</gene>